<keyword evidence="2" id="KW-1185">Reference proteome</keyword>
<evidence type="ECO:0000313" key="1">
    <source>
        <dbReference type="EMBL" id="MBB5489622.1"/>
    </source>
</evidence>
<evidence type="ECO:0000313" key="2">
    <source>
        <dbReference type="Proteomes" id="UP000579647"/>
    </source>
</evidence>
<dbReference type="EMBL" id="JACHDO010000001">
    <property type="protein sequence ID" value="MBB5489622.1"/>
    <property type="molecule type" value="Genomic_DNA"/>
</dbReference>
<dbReference type="RefSeq" id="WP_184361956.1">
    <property type="nucleotide sequence ID" value="NZ_BAAAKM010000100.1"/>
</dbReference>
<organism evidence="1 2">
    <name type="scientific">Nocardiopsis metallicus</name>
    <dbReference type="NCBI Taxonomy" id="179819"/>
    <lineage>
        <taxon>Bacteria</taxon>
        <taxon>Bacillati</taxon>
        <taxon>Actinomycetota</taxon>
        <taxon>Actinomycetes</taxon>
        <taxon>Streptosporangiales</taxon>
        <taxon>Nocardiopsidaceae</taxon>
        <taxon>Nocardiopsis</taxon>
    </lineage>
</organism>
<proteinExistence type="predicted"/>
<dbReference type="AlphaFoldDB" id="A0A840W0N2"/>
<protein>
    <submittedName>
        <fullName evidence="1">Uncharacterized protein</fullName>
    </submittedName>
</protein>
<comment type="caution">
    <text evidence="1">The sequence shown here is derived from an EMBL/GenBank/DDBJ whole genome shotgun (WGS) entry which is preliminary data.</text>
</comment>
<sequence>MRGLHQGADEPEPELVAVLAVETATESEVGGRRRPLDAPYGQHEAVLLNVVAEANGCRSA</sequence>
<accession>A0A840W0N2</accession>
<dbReference type="Proteomes" id="UP000579647">
    <property type="component" value="Unassembled WGS sequence"/>
</dbReference>
<reference evidence="1 2" key="1">
    <citation type="submission" date="2020-08" db="EMBL/GenBank/DDBJ databases">
        <title>Sequencing the genomes of 1000 actinobacteria strains.</title>
        <authorList>
            <person name="Klenk H.-P."/>
        </authorList>
    </citation>
    <scope>NUCLEOTIDE SEQUENCE [LARGE SCALE GENOMIC DNA]</scope>
    <source>
        <strain evidence="1 2">DSM 44598</strain>
    </source>
</reference>
<gene>
    <name evidence="1" type="ORF">HNR07_000759</name>
</gene>
<name>A0A840W0N2_9ACTN</name>